<evidence type="ECO:0000313" key="3">
    <source>
        <dbReference type="EMBL" id="NIA71898.1"/>
    </source>
</evidence>
<reference evidence="3" key="1">
    <citation type="submission" date="2020-03" db="EMBL/GenBank/DDBJ databases">
        <title>Genome of Pelagibius litoralis DSM 21314T.</title>
        <authorList>
            <person name="Wang G."/>
        </authorList>
    </citation>
    <scope>NUCLEOTIDE SEQUENCE</scope>
    <source>
        <strain evidence="3">DSM 21314</strain>
    </source>
</reference>
<feature type="domain" description="Activator of Hsp90 ATPase homologue 1/2-like C-terminal" evidence="2">
    <location>
        <begin position="30"/>
        <end position="159"/>
    </location>
</feature>
<dbReference type="AlphaFoldDB" id="A0A967F2C6"/>
<evidence type="ECO:0000259" key="2">
    <source>
        <dbReference type="Pfam" id="PF08327"/>
    </source>
</evidence>
<name>A0A967F2C6_9PROT</name>
<gene>
    <name evidence="3" type="ORF">HBA54_25190</name>
</gene>
<organism evidence="3 4">
    <name type="scientific">Pelagibius litoralis</name>
    <dbReference type="NCBI Taxonomy" id="374515"/>
    <lineage>
        <taxon>Bacteria</taxon>
        <taxon>Pseudomonadati</taxon>
        <taxon>Pseudomonadota</taxon>
        <taxon>Alphaproteobacteria</taxon>
        <taxon>Rhodospirillales</taxon>
        <taxon>Rhodovibrionaceae</taxon>
        <taxon>Pelagibius</taxon>
    </lineage>
</organism>
<dbReference type="CDD" id="cd07814">
    <property type="entry name" value="SRPBCC_CalC_Aha1-like"/>
    <property type="match status" value="1"/>
</dbReference>
<keyword evidence="4" id="KW-1185">Reference proteome</keyword>
<dbReference type="InterPro" id="IPR013538">
    <property type="entry name" value="ASHA1/2-like_C"/>
</dbReference>
<dbReference type="EMBL" id="JAAQPH010000028">
    <property type="protein sequence ID" value="NIA71898.1"/>
    <property type="molecule type" value="Genomic_DNA"/>
</dbReference>
<protein>
    <submittedName>
        <fullName evidence="3">SRPBCC domain-containing protein</fullName>
    </submittedName>
</protein>
<comment type="caution">
    <text evidence="3">The sequence shown here is derived from an EMBL/GenBank/DDBJ whole genome shotgun (WGS) entry which is preliminary data.</text>
</comment>
<dbReference type="SUPFAM" id="SSF55961">
    <property type="entry name" value="Bet v1-like"/>
    <property type="match status" value="1"/>
</dbReference>
<dbReference type="Pfam" id="PF08327">
    <property type="entry name" value="AHSA1"/>
    <property type="match status" value="1"/>
</dbReference>
<comment type="similarity">
    <text evidence="1">Belongs to the AHA1 family.</text>
</comment>
<evidence type="ECO:0000256" key="1">
    <source>
        <dbReference type="ARBA" id="ARBA00006817"/>
    </source>
</evidence>
<accession>A0A967F2C6</accession>
<proteinExistence type="inferred from homology"/>
<dbReference type="RefSeq" id="WP_167230269.1">
    <property type="nucleotide sequence ID" value="NZ_JAAQPH010000028.1"/>
</dbReference>
<dbReference type="InterPro" id="IPR023393">
    <property type="entry name" value="START-like_dom_sf"/>
</dbReference>
<sequence>MSEALSSETVAPAAAFGTAPTVRITRVYAASPQAVFDAWTKPEQLSQWLCPYDLKVAEVEMDLRVGGAYSVVMQGEERHEHHGVFEAIKAPERLVMSWAGGGLKGVESRLTIAIEAAETPDGRQGARMTLIHERFPDAETSTNYQGGWNSAFDKLEAALDT</sequence>
<evidence type="ECO:0000313" key="4">
    <source>
        <dbReference type="Proteomes" id="UP000761264"/>
    </source>
</evidence>
<dbReference type="Proteomes" id="UP000761264">
    <property type="component" value="Unassembled WGS sequence"/>
</dbReference>
<dbReference type="Gene3D" id="3.30.530.20">
    <property type="match status" value="1"/>
</dbReference>